<organism evidence="2 3">
    <name type="scientific">Mycena rosella</name>
    <name type="common">Pink bonnet</name>
    <name type="synonym">Agaricus rosellus</name>
    <dbReference type="NCBI Taxonomy" id="1033263"/>
    <lineage>
        <taxon>Eukaryota</taxon>
        <taxon>Fungi</taxon>
        <taxon>Dikarya</taxon>
        <taxon>Basidiomycota</taxon>
        <taxon>Agaricomycotina</taxon>
        <taxon>Agaricomycetes</taxon>
        <taxon>Agaricomycetidae</taxon>
        <taxon>Agaricales</taxon>
        <taxon>Marasmiineae</taxon>
        <taxon>Mycenaceae</taxon>
        <taxon>Mycena</taxon>
    </lineage>
</organism>
<dbReference type="Proteomes" id="UP001221757">
    <property type="component" value="Unassembled WGS sequence"/>
</dbReference>
<evidence type="ECO:0000313" key="3">
    <source>
        <dbReference type="Proteomes" id="UP001221757"/>
    </source>
</evidence>
<feature type="region of interest" description="Disordered" evidence="1">
    <location>
        <begin position="1"/>
        <end position="20"/>
    </location>
</feature>
<evidence type="ECO:0000256" key="1">
    <source>
        <dbReference type="SAM" id="MobiDB-lite"/>
    </source>
</evidence>
<keyword evidence="3" id="KW-1185">Reference proteome</keyword>
<feature type="compositionally biased region" description="Low complexity" evidence="1">
    <location>
        <begin position="57"/>
        <end position="96"/>
    </location>
</feature>
<dbReference type="AlphaFoldDB" id="A0AAD7H406"/>
<feature type="region of interest" description="Disordered" evidence="1">
    <location>
        <begin position="50"/>
        <end position="127"/>
    </location>
</feature>
<gene>
    <name evidence="2" type="ORF">B0H17DRAFT_1123972</name>
</gene>
<dbReference type="EMBL" id="JARKIE010000001">
    <property type="protein sequence ID" value="KAJ7710888.1"/>
    <property type="molecule type" value="Genomic_DNA"/>
</dbReference>
<proteinExistence type="predicted"/>
<evidence type="ECO:0000313" key="2">
    <source>
        <dbReference type="EMBL" id="KAJ7710888.1"/>
    </source>
</evidence>
<comment type="caution">
    <text evidence="2">The sequence shown here is derived from an EMBL/GenBank/DDBJ whole genome shotgun (WGS) entry which is preliminary data.</text>
</comment>
<reference evidence="2" key="1">
    <citation type="submission" date="2023-03" db="EMBL/GenBank/DDBJ databases">
        <title>Massive genome expansion in bonnet fungi (Mycena s.s.) driven by repeated elements and novel gene families across ecological guilds.</title>
        <authorList>
            <consortium name="Lawrence Berkeley National Laboratory"/>
            <person name="Harder C.B."/>
            <person name="Miyauchi S."/>
            <person name="Viragh M."/>
            <person name="Kuo A."/>
            <person name="Thoen E."/>
            <person name="Andreopoulos B."/>
            <person name="Lu D."/>
            <person name="Skrede I."/>
            <person name="Drula E."/>
            <person name="Henrissat B."/>
            <person name="Morin E."/>
            <person name="Kohler A."/>
            <person name="Barry K."/>
            <person name="LaButti K."/>
            <person name="Morin E."/>
            <person name="Salamov A."/>
            <person name="Lipzen A."/>
            <person name="Mereny Z."/>
            <person name="Hegedus B."/>
            <person name="Baldrian P."/>
            <person name="Stursova M."/>
            <person name="Weitz H."/>
            <person name="Taylor A."/>
            <person name="Grigoriev I.V."/>
            <person name="Nagy L.G."/>
            <person name="Martin F."/>
            <person name="Kauserud H."/>
        </authorList>
    </citation>
    <scope>NUCLEOTIDE SEQUENCE</scope>
    <source>
        <strain evidence="2">CBHHK067</strain>
    </source>
</reference>
<sequence>MASTLTAVPTPKVFLDNVKPPPPVVLLLANTDIHPPILPPLLMDIDIRHKFGTPTGHRSSTTHPSPKTSTPHRSIPPATAKAKSPSPSRRASSPLSSDDEQHIYPPGSDTANRVLIPRPTGAQLGAPESHLNITPALLKDIKSVIALLAKEKLNLQLPVNKQAADARRTFTMMMHKNFPVLQNYEKAWALTILLTAHLKNTKAQLSKVKKNTRLAVITAAVGGGN</sequence>
<protein>
    <submittedName>
        <fullName evidence="2">Uncharacterized protein</fullName>
    </submittedName>
</protein>
<accession>A0AAD7H406</accession>
<name>A0AAD7H406_MYCRO</name>